<dbReference type="GO" id="GO:0012505">
    <property type="term" value="C:endomembrane system"/>
    <property type="evidence" value="ECO:0007669"/>
    <property type="project" value="UniProtKB-SubCell"/>
</dbReference>
<evidence type="ECO:0000256" key="3">
    <source>
        <dbReference type="ARBA" id="ARBA00022989"/>
    </source>
</evidence>
<evidence type="ECO:0000256" key="4">
    <source>
        <dbReference type="ARBA" id="ARBA00023136"/>
    </source>
</evidence>
<keyword evidence="4" id="KW-0472">Membrane</keyword>
<accession>A0A518C4I9</accession>
<evidence type="ECO:0000256" key="1">
    <source>
        <dbReference type="ARBA" id="ARBA00004127"/>
    </source>
</evidence>
<dbReference type="InterPro" id="IPR010652">
    <property type="entry name" value="DUF1232"/>
</dbReference>
<feature type="domain" description="DUF1232" evidence="5">
    <location>
        <begin position="130"/>
        <end position="164"/>
    </location>
</feature>
<dbReference type="Proteomes" id="UP000318626">
    <property type="component" value="Chromosome"/>
</dbReference>
<protein>
    <recommendedName>
        <fullName evidence="5">DUF1232 domain-containing protein</fullName>
    </recommendedName>
</protein>
<dbReference type="Pfam" id="PF06803">
    <property type="entry name" value="DUF1232"/>
    <property type="match status" value="1"/>
</dbReference>
<evidence type="ECO:0000313" key="6">
    <source>
        <dbReference type="EMBL" id="QDU74140.1"/>
    </source>
</evidence>
<comment type="subcellular location">
    <subcellularLocation>
        <location evidence="1">Endomembrane system</location>
        <topology evidence="1">Multi-pass membrane protein</topology>
    </subcellularLocation>
</comment>
<reference evidence="7" key="1">
    <citation type="submission" date="2019-02" db="EMBL/GenBank/DDBJ databases">
        <title>Deep-cultivation of Planctomycetes and their phenomic and genomic characterization uncovers novel biology.</title>
        <authorList>
            <person name="Wiegand S."/>
            <person name="Jogler M."/>
            <person name="Boedeker C."/>
            <person name="Pinto D."/>
            <person name="Vollmers J."/>
            <person name="Rivas-Marin E."/>
            <person name="Kohn T."/>
            <person name="Peeters S.H."/>
            <person name="Heuer A."/>
            <person name="Rast P."/>
            <person name="Oberbeckmann S."/>
            <person name="Bunk B."/>
            <person name="Jeske O."/>
            <person name="Meyerdierks A."/>
            <person name="Storesund J.E."/>
            <person name="Kallscheuer N."/>
            <person name="Luecker S."/>
            <person name="Lage O.M."/>
            <person name="Pohl T."/>
            <person name="Merkel B.J."/>
            <person name="Hornburger P."/>
            <person name="Mueller R.-W."/>
            <person name="Bruemmer F."/>
            <person name="Labrenz M."/>
            <person name="Spormann A.M."/>
            <person name="Op den Camp H."/>
            <person name="Overmann J."/>
            <person name="Amann R."/>
            <person name="Jetten M.S.M."/>
            <person name="Mascher T."/>
            <person name="Medema M.H."/>
            <person name="Devos D.P."/>
            <person name="Kaster A.-K."/>
            <person name="Ovreas L."/>
            <person name="Rohde M."/>
            <person name="Galperin M.Y."/>
            <person name="Jogler C."/>
        </authorList>
    </citation>
    <scope>NUCLEOTIDE SEQUENCE [LARGE SCALE GENOMIC DNA]</scope>
    <source>
        <strain evidence="7">Pan97</strain>
    </source>
</reference>
<organism evidence="6 7">
    <name type="scientific">Bremerella volcania</name>
    <dbReference type="NCBI Taxonomy" id="2527984"/>
    <lineage>
        <taxon>Bacteria</taxon>
        <taxon>Pseudomonadati</taxon>
        <taxon>Planctomycetota</taxon>
        <taxon>Planctomycetia</taxon>
        <taxon>Pirellulales</taxon>
        <taxon>Pirellulaceae</taxon>
        <taxon>Bremerella</taxon>
    </lineage>
</organism>
<evidence type="ECO:0000313" key="7">
    <source>
        <dbReference type="Proteomes" id="UP000318626"/>
    </source>
</evidence>
<evidence type="ECO:0000259" key="5">
    <source>
        <dbReference type="Pfam" id="PF06803"/>
    </source>
</evidence>
<sequence>MIMDAFRSIYGGLGSVWQAIEIPSNSVQESFASGELPTWEAYAQGFSLGKSLDIWLATSTIPMKVEEPPMSKTEAYQRLHEYAEKASPEDVQKIREKLTGMNRGPIKKIWSDVLSLWKMITDPKASWTSKAIAIGAVLYLISPLDGVPDLLPLVGLTDDAAVILAAVATLAFELKKYRDAKLSKTVEGKKSHASAAAS</sequence>
<dbReference type="EMBL" id="CP036289">
    <property type="protein sequence ID" value="QDU74140.1"/>
    <property type="molecule type" value="Genomic_DNA"/>
</dbReference>
<keyword evidence="3" id="KW-1133">Transmembrane helix</keyword>
<gene>
    <name evidence="6" type="ORF">Pan97_11450</name>
</gene>
<proteinExistence type="predicted"/>
<evidence type="ECO:0000256" key="2">
    <source>
        <dbReference type="ARBA" id="ARBA00022692"/>
    </source>
</evidence>
<dbReference type="KEGG" id="bvo:Pan97_11450"/>
<dbReference type="AlphaFoldDB" id="A0A518C4I9"/>
<keyword evidence="2" id="KW-0812">Transmembrane</keyword>
<keyword evidence="7" id="KW-1185">Reference proteome</keyword>
<name>A0A518C4I9_9BACT</name>